<comment type="caution">
    <text evidence="9">The sequence shown here is derived from an EMBL/GenBank/DDBJ whole genome shotgun (WGS) entry which is preliminary data.</text>
</comment>
<dbReference type="PANTHER" id="PTHR47969:SF15">
    <property type="entry name" value="CHROMOSOME-ASSOCIATED KINESIN KIF4A-RELATED"/>
    <property type="match status" value="1"/>
</dbReference>
<dbReference type="GO" id="GO:0005524">
    <property type="term" value="F:ATP binding"/>
    <property type="evidence" value="ECO:0007669"/>
    <property type="project" value="UniProtKB-UniRule"/>
</dbReference>
<evidence type="ECO:0000256" key="2">
    <source>
        <dbReference type="ARBA" id="ARBA00022490"/>
    </source>
</evidence>
<keyword evidence="5" id="KW-0175">Coiled coil</keyword>
<dbReference type="InterPro" id="IPR036961">
    <property type="entry name" value="Kinesin_motor_dom_sf"/>
</dbReference>
<dbReference type="PRINTS" id="PR00380">
    <property type="entry name" value="KINESINHEAVY"/>
</dbReference>
<dbReference type="GO" id="GO:0005875">
    <property type="term" value="C:microtubule associated complex"/>
    <property type="evidence" value="ECO:0007669"/>
    <property type="project" value="TreeGrafter"/>
</dbReference>
<keyword evidence="7" id="KW-0505">Motor protein</keyword>
<dbReference type="PROSITE" id="PS50067">
    <property type="entry name" value="KINESIN_MOTOR_2"/>
    <property type="match status" value="1"/>
</dbReference>
<accession>A0AAV4QGJ8</accession>
<dbReference type="GO" id="GO:0008017">
    <property type="term" value="F:microtubule binding"/>
    <property type="evidence" value="ECO:0007669"/>
    <property type="project" value="InterPro"/>
</dbReference>
<feature type="domain" description="Kinesin motor" evidence="8">
    <location>
        <begin position="1"/>
        <end position="125"/>
    </location>
</feature>
<dbReference type="InterPro" id="IPR027417">
    <property type="entry name" value="P-loop_NTPase"/>
</dbReference>
<evidence type="ECO:0000313" key="10">
    <source>
        <dbReference type="Proteomes" id="UP001054945"/>
    </source>
</evidence>
<feature type="binding site" evidence="7">
    <location>
        <begin position="36"/>
        <end position="43"/>
    </location>
    <ligand>
        <name>ATP</name>
        <dbReference type="ChEBI" id="CHEBI:30616"/>
    </ligand>
</feature>
<evidence type="ECO:0000259" key="8">
    <source>
        <dbReference type="PROSITE" id="PS50067"/>
    </source>
</evidence>
<proteinExistence type="inferred from homology"/>
<evidence type="ECO:0000256" key="1">
    <source>
        <dbReference type="ARBA" id="ARBA00004245"/>
    </source>
</evidence>
<keyword evidence="2" id="KW-0963">Cytoplasm</keyword>
<evidence type="ECO:0000256" key="4">
    <source>
        <dbReference type="ARBA" id="ARBA00022840"/>
    </source>
</evidence>
<gene>
    <name evidence="9" type="ORF">CEXT_773141</name>
</gene>
<protein>
    <recommendedName>
        <fullName evidence="8">Kinesin motor domain-containing protein</fullName>
    </recommendedName>
</protein>
<dbReference type="InterPro" id="IPR001752">
    <property type="entry name" value="Kinesin_motor_dom"/>
</dbReference>
<keyword evidence="4 7" id="KW-0067">ATP-binding</keyword>
<comment type="similarity">
    <text evidence="7">Belongs to the TRAFAC class myosin-kinesin ATPase superfamily. Kinesin family.</text>
</comment>
<dbReference type="EMBL" id="BPLR01006255">
    <property type="protein sequence ID" value="GIY08464.1"/>
    <property type="molecule type" value="Genomic_DNA"/>
</dbReference>
<dbReference type="GO" id="GO:0007052">
    <property type="term" value="P:mitotic spindle organization"/>
    <property type="evidence" value="ECO:0007669"/>
    <property type="project" value="TreeGrafter"/>
</dbReference>
<dbReference type="InterPro" id="IPR027640">
    <property type="entry name" value="Kinesin-like_fam"/>
</dbReference>
<dbReference type="GO" id="GO:0051231">
    <property type="term" value="P:spindle elongation"/>
    <property type="evidence" value="ECO:0007669"/>
    <property type="project" value="TreeGrafter"/>
</dbReference>
<keyword evidence="10" id="KW-1185">Reference proteome</keyword>
<sequence>MISRTLKKLKKTREEKHQVRNQSERERYNTSIIAYGAIGTGKSYTIGTNFMKGADKRSNAGIIQRIVHDLFREMGTKNFVLKISFLEVLGLTEFTVDSPEKVFDILENNAKNRKARHSHLMFNIT</sequence>
<organism evidence="9 10">
    <name type="scientific">Caerostris extrusa</name>
    <name type="common">Bark spider</name>
    <name type="synonym">Caerostris bankana</name>
    <dbReference type="NCBI Taxonomy" id="172846"/>
    <lineage>
        <taxon>Eukaryota</taxon>
        <taxon>Metazoa</taxon>
        <taxon>Ecdysozoa</taxon>
        <taxon>Arthropoda</taxon>
        <taxon>Chelicerata</taxon>
        <taxon>Arachnida</taxon>
        <taxon>Araneae</taxon>
        <taxon>Araneomorphae</taxon>
        <taxon>Entelegynae</taxon>
        <taxon>Araneoidea</taxon>
        <taxon>Araneidae</taxon>
        <taxon>Caerostris</taxon>
    </lineage>
</organism>
<keyword evidence="6" id="KW-0206">Cytoskeleton</keyword>
<dbReference type="PANTHER" id="PTHR47969">
    <property type="entry name" value="CHROMOSOME-ASSOCIATED KINESIN KIF4A-RELATED"/>
    <property type="match status" value="1"/>
</dbReference>
<comment type="subcellular location">
    <subcellularLocation>
        <location evidence="1">Cytoplasm</location>
        <location evidence="1">Cytoskeleton</location>
    </subcellularLocation>
</comment>
<keyword evidence="3 7" id="KW-0547">Nucleotide-binding</keyword>
<dbReference type="Proteomes" id="UP001054945">
    <property type="component" value="Unassembled WGS sequence"/>
</dbReference>
<evidence type="ECO:0000256" key="3">
    <source>
        <dbReference type="ARBA" id="ARBA00022741"/>
    </source>
</evidence>
<evidence type="ECO:0000256" key="7">
    <source>
        <dbReference type="PROSITE-ProRule" id="PRU00283"/>
    </source>
</evidence>
<dbReference type="Pfam" id="PF00225">
    <property type="entry name" value="Kinesin"/>
    <property type="match status" value="1"/>
</dbReference>
<dbReference type="GO" id="GO:0003777">
    <property type="term" value="F:microtubule motor activity"/>
    <property type="evidence" value="ECO:0007669"/>
    <property type="project" value="InterPro"/>
</dbReference>
<evidence type="ECO:0000256" key="6">
    <source>
        <dbReference type="ARBA" id="ARBA00023212"/>
    </source>
</evidence>
<dbReference type="Gene3D" id="3.40.850.10">
    <property type="entry name" value="Kinesin motor domain"/>
    <property type="match status" value="1"/>
</dbReference>
<dbReference type="AlphaFoldDB" id="A0AAV4QGJ8"/>
<name>A0AAV4QGJ8_CAEEX</name>
<evidence type="ECO:0000256" key="5">
    <source>
        <dbReference type="ARBA" id="ARBA00023054"/>
    </source>
</evidence>
<dbReference type="SUPFAM" id="SSF52540">
    <property type="entry name" value="P-loop containing nucleoside triphosphate hydrolases"/>
    <property type="match status" value="1"/>
</dbReference>
<reference evidence="9 10" key="1">
    <citation type="submission" date="2021-06" db="EMBL/GenBank/DDBJ databases">
        <title>Caerostris extrusa draft genome.</title>
        <authorList>
            <person name="Kono N."/>
            <person name="Arakawa K."/>
        </authorList>
    </citation>
    <scope>NUCLEOTIDE SEQUENCE [LARGE SCALE GENOMIC DNA]</scope>
</reference>
<evidence type="ECO:0000313" key="9">
    <source>
        <dbReference type="EMBL" id="GIY08464.1"/>
    </source>
</evidence>
<dbReference type="GO" id="GO:0007018">
    <property type="term" value="P:microtubule-based movement"/>
    <property type="evidence" value="ECO:0007669"/>
    <property type="project" value="InterPro"/>
</dbReference>